<accession>A0A1I7VNK4</accession>
<sequence length="398" mass="45713">MVLANTAEDESIIISSKVRRCTAELSACMARNLLLRFNDGGMLVVHSQILAYYSARFFDNYRLNRQYVTIKSDARIARNLIQFHYTGILQLPFSHIEKYFQVASKLAFDTALEVLSQLLEKFSHRNEYHAIICANIACEPNNHVVASCVKTIINYAATFLKQPTNLYKTYASPNAIYRILQILAVFTDWKKSLHLALEWIVYEEWRHLYANSILDAIVFETSDKLIEVEFVVIILVVKEEISRLPRKVGEALAERCNHAMYRYLLHDENNTERTNPRRCSIFSTDHNILSMRSFPYSKLETSSVTLGNVRSSTRSSETENSLLPACSSTKIFDEFLLDDGTHRIYTPNNSMKSLIPVTYTTNLMSHEGVTKQQQASSLQPLIDLHFLATYQKNSRKKP</sequence>
<dbReference type="OrthoDB" id="6418787at2759"/>
<dbReference type="Proteomes" id="UP000095285">
    <property type="component" value="Unassembled WGS sequence"/>
</dbReference>
<name>A0A1I7VNK4_LOALO</name>
<reference evidence="2" key="1">
    <citation type="submission" date="2012-04" db="EMBL/GenBank/DDBJ databases">
        <title>The Genome Sequence of Loa loa.</title>
        <authorList>
            <consortium name="The Broad Institute Genome Sequencing Platform"/>
            <consortium name="Broad Institute Genome Sequencing Center for Infectious Disease"/>
            <person name="Nutman T.B."/>
            <person name="Fink D.L."/>
            <person name="Russ C."/>
            <person name="Young S."/>
            <person name="Zeng Q."/>
            <person name="Gargeya S."/>
            <person name="Alvarado L."/>
            <person name="Berlin A."/>
            <person name="Chapman S.B."/>
            <person name="Chen Z."/>
            <person name="Freedman E."/>
            <person name="Gellesch M."/>
            <person name="Goldberg J."/>
            <person name="Griggs A."/>
            <person name="Gujja S."/>
            <person name="Heilman E.R."/>
            <person name="Heiman D."/>
            <person name="Howarth C."/>
            <person name="Mehta T."/>
            <person name="Neiman D."/>
            <person name="Pearson M."/>
            <person name="Roberts A."/>
            <person name="Saif S."/>
            <person name="Shea T."/>
            <person name="Shenoy N."/>
            <person name="Sisk P."/>
            <person name="Stolte C."/>
            <person name="Sykes S."/>
            <person name="White J."/>
            <person name="Yandava C."/>
            <person name="Haas B."/>
            <person name="Henn M.R."/>
            <person name="Nusbaum C."/>
            <person name="Birren B."/>
        </authorList>
    </citation>
    <scope>NUCLEOTIDE SEQUENCE [LARGE SCALE GENOMIC DNA]</scope>
</reference>
<gene>
    <name evidence="3" type="primary">LOAG_10179</name>
</gene>
<dbReference type="AlphaFoldDB" id="A0A1I7VNK4"/>
<proteinExistence type="predicted"/>
<dbReference type="PROSITE" id="PS50097">
    <property type="entry name" value="BTB"/>
    <property type="match status" value="1"/>
</dbReference>
<dbReference type="InterPro" id="IPR011333">
    <property type="entry name" value="SKP1/BTB/POZ_sf"/>
</dbReference>
<evidence type="ECO:0000313" key="3">
    <source>
        <dbReference type="WBParaSite" id="EN70_4549"/>
    </source>
</evidence>
<reference evidence="3" key="2">
    <citation type="submission" date="2016-11" db="UniProtKB">
        <authorList>
            <consortium name="WormBaseParasite"/>
        </authorList>
    </citation>
    <scope>IDENTIFICATION</scope>
</reference>
<dbReference type="SUPFAM" id="SSF54695">
    <property type="entry name" value="POZ domain"/>
    <property type="match status" value="1"/>
</dbReference>
<evidence type="ECO:0000313" key="2">
    <source>
        <dbReference type="Proteomes" id="UP000095285"/>
    </source>
</evidence>
<dbReference type="WBParaSite" id="EN70_4549">
    <property type="protein sequence ID" value="EN70_4549"/>
    <property type="gene ID" value="EN70_4549"/>
</dbReference>
<dbReference type="InParanoid" id="A0A1I7VNK4"/>
<dbReference type="Pfam" id="PF00651">
    <property type="entry name" value="BTB"/>
    <property type="match status" value="1"/>
</dbReference>
<feature type="domain" description="BTB" evidence="1">
    <location>
        <begin position="31"/>
        <end position="93"/>
    </location>
</feature>
<keyword evidence="2" id="KW-1185">Reference proteome</keyword>
<dbReference type="InterPro" id="IPR000210">
    <property type="entry name" value="BTB/POZ_dom"/>
</dbReference>
<protein>
    <submittedName>
        <fullName evidence="3">BTB domain-containing protein</fullName>
    </submittedName>
</protein>
<organism evidence="2 3">
    <name type="scientific">Loa loa</name>
    <name type="common">Eye worm</name>
    <name type="synonym">Filaria loa</name>
    <dbReference type="NCBI Taxonomy" id="7209"/>
    <lineage>
        <taxon>Eukaryota</taxon>
        <taxon>Metazoa</taxon>
        <taxon>Ecdysozoa</taxon>
        <taxon>Nematoda</taxon>
        <taxon>Chromadorea</taxon>
        <taxon>Rhabditida</taxon>
        <taxon>Spirurina</taxon>
        <taxon>Spiruromorpha</taxon>
        <taxon>Filarioidea</taxon>
        <taxon>Onchocercidae</taxon>
        <taxon>Loa</taxon>
    </lineage>
</organism>
<evidence type="ECO:0000259" key="1">
    <source>
        <dbReference type="PROSITE" id="PS50097"/>
    </source>
</evidence>